<dbReference type="HOGENOM" id="CLU_108137_0_0_1"/>
<dbReference type="EMBL" id="KN833036">
    <property type="protein sequence ID" value="KIM76293.1"/>
    <property type="molecule type" value="Genomic_DNA"/>
</dbReference>
<accession>A0A0C3AQS9</accession>
<organism evidence="1 2">
    <name type="scientific">Piloderma croceum (strain F 1598)</name>
    <dbReference type="NCBI Taxonomy" id="765440"/>
    <lineage>
        <taxon>Eukaryota</taxon>
        <taxon>Fungi</taxon>
        <taxon>Dikarya</taxon>
        <taxon>Basidiomycota</taxon>
        <taxon>Agaricomycotina</taxon>
        <taxon>Agaricomycetes</taxon>
        <taxon>Agaricomycetidae</taxon>
        <taxon>Atheliales</taxon>
        <taxon>Atheliaceae</taxon>
        <taxon>Piloderma</taxon>
    </lineage>
</organism>
<dbReference type="AlphaFoldDB" id="A0A0C3AQS9"/>
<evidence type="ECO:0000313" key="1">
    <source>
        <dbReference type="EMBL" id="KIM76293.1"/>
    </source>
</evidence>
<keyword evidence="2" id="KW-1185">Reference proteome</keyword>
<reference evidence="1 2" key="1">
    <citation type="submission" date="2014-04" db="EMBL/GenBank/DDBJ databases">
        <authorList>
            <consortium name="DOE Joint Genome Institute"/>
            <person name="Kuo A."/>
            <person name="Tarkka M."/>
            <person name="Buscot F."/>
            <person name="Kohler A."/>
            <person name="Nagy L.G."/>
            <person name="Floudas D."/>
            <person name="Copeland A."/>
            <person name="Barry K.W."/>
            <person name="Cichocki N."/>
            <person name="Veneault-Fourrey C."/>
            <person name="LaButti K."/>
            <person name="Lindquist E.A."/>
            <person name="Lipzen A."/>
            <person name="Lundell T."/>
            <person name="Morin E."/>
            <person name="Murat C."/>
            <person name="Sun H."/>
            <person name="Tunlid A."/>
            <person name="Henrissat B."/>
            <person name="Grigoriev I.V."/>
            <person name="Hibbett D.S."/>
            <person name="Martin F."/>
            <person name="Nordberg H.P."/>
            <person name="Cantor M.N."/>
            <person name="Hua S.X."/>
        </authorList>
    </citation>
    <scope>NUCLEOTIDE SEQUENCE [LARGE SCALE GENOMIC DNA]</scope>
    <source>
        <strain evidence="1 2">F 1598</strain>
    </source>
</reference>
<sequence>MYRQPRAPLGMDNDWYHRLTALEADVQRLMGSVQLLEHSTLAIKPINLRTILVAHLMRLGFSPQGSQSRIQYIRENSEVIAAALGMQPSYVERFFELYCSGGDEYEHVATSLGIADAITQCDLPSYDLSLWKKIFLRTFNRTITQEFAEGGRTVWKVDGQWIRSRDIHPRDQRFVFVERGQHRSLRS</sequence>
<evidence type="ECO:0000313" key="2">
    <source>
        <dbReference type="Proteomes" id="UP000054166"/>
    </source>
</evidence>
<proteinExistence type="predicted"/>
<name>A0A0C3AQS9_PILCF</name>
<protein>
    <submittedName>
        <fullName evidence="1">Uncharacterized protein</fullName>
    </submittedName>
</protein>
<reference evidence="2" key="2">
    <citation type="submission" date="2015-01" db="EMBL/GenBank/DDBJ databases">
        <title>Evolutionary Origins and Diversification of the Mycorrhizal Mutualists.</title>
        <authorList>
            <consortium name="DOE Joint Genome Institute"/>
            <consortium name="Mycorrhizal Genomics Consortium"/>
            <person name="Kohler A."/>
            <person name="Kuo A."/>
            <person name="Nagy L.G."/>
            <person name="Floudas D."/>
            <person name="Copeland A."/>
            <person name="Barry K.W."/>
            <person name="Cichocki N."/>
            <person name="Veneault-Fourrey C."/>
            <person name="LaButti K."/>
            <person name="Lindquist E.A."/>
            <person name="Lipzen A."/>
            <person name="Lundell T."/>
            <person name="Morin E."/>
            <person name="Murat C."/>
            <person name="Riley R."/>
            <person name="Ohm R."/>
            <person name="Sun H."/>
            <person name="Tunlid A."/>
            <person name="Henrissat B."/>
            <person name="Grigoriev I.V."/>
            <person name="Hibbett D.S."/>
            <person name="Martin F."/>
        </authorList>
    </citation>
    <scope>NUCLEOTIDE SEQUENCE [LARGE SCALE GENOMIC DNA]</scope>
    <source>
        <strain evidence="2">F 1598</strain>
    </source>
</reference>
<dbReference type="Proteomes" id="UP000054166">
    <property type="component" value="Unassembled WGS sequence"/>
</dbReference>
<gene>
    <name evidence="1" type="ORF">PILCRDRAFT_650461</name>
</gene>
<dbReference type="InParanoid" id="A0A0C3AQS9"/>